<dbReference type="Proteomes" id="UP001190700">
    <property type="component" value="Unassembled WGS sequence"/>
</dbReference>
<keyword evidence="4" id="KW-0547">Nucleotide-binding</keyword>
<comment type="pathway">
    <text evidence="8">Amino-acid biosynthesis; L-methionine biosynthesis via de novo pathway; L-homoserine from L-aspartate: step 1/3.</text>
</comment>
<reference evidence="10 11" key="1">
    <citation type="journal article" date="2015" name="Genome Biol. Evol.">
        <title>Comparative Genomics of a Bacterivorous Green Alga Reveals Evolutionary Causalities and Consequences of Phago-Mixotrophic Mode of Nutrition.</title>
        <authorList>
            <person name="Burns J.A."/>
            <person name="Paasch A."/>
            <person name="Narechania A."/>
            <person name="Kim E."/>
        </authorList>
    </citation>
    <scope>NUCLEOTIDE SEQUENCE [LARGE SCALE GENOMIC DNA]</scope>
    <source>
        <strain evidence="10 11">PLY_AMNH</strain>
    </source>
</reference>
<dbReference type="GO" id="GO:0009088">
    <property type="term" value="P:threonine biosynthetic process"/>
    <property type="evidence" value="ECO:0007669"/>
    <property type="project" value="UniProtKB-KW"/>
</dbReference>
<evidence type="ECO:0000256" key="2">
    <source>
        <dbReference type="ARBA" id="ARBA00022679"/>
    </source>
</evidence>
<dbReference type="InterPro" id="IPR018042">
    <property type="entry name" value="Aspartate_kinase_CS"/>
</dbReference>
<keyword evidence="11" id="KW-1185">Reference proteome</keyword>
<gene>
    <name evidence="10" type="ORF">CYMTET_48441</name>
</gene>
<dbReference type="InterPro" id="IPR036393">
    <property type="entry name" value="AceGlu_kinase-like_sf"/>
</dbReference>
<dbReference type="EC" id="2.7.2.4" evidence="7"/>
<dbReference type="Gene3D" id="3.40.1160.10">
    <property type="entry name" value="Acetylglutamate kinase-like"/>
    <property type="match status" value="1"/>
</dbReference>
<accession>A0AAE0BU54</accession>
<comment type="pathway">
    <text evidence="8">Amino-acid biosynthesis; L-threonine biosynthesis; L-threonine from L-aspartate: step 1/5.</text>
</comment>
<organism evidence="10 11">
    <name type="scientific">Cymbomonas tetramitiformis</name>
    <dbReference type="NCBI Taxonomy" id="36881"/>
    <lineage>
        <taxon>Eukaryota</taxon>
        <taxon>Viridiplantae</taxon>
        <taxon>Chlorophyta</taxon>
        <taxon>Pyramimonadophyceae</taxon>
        <taxon>Pyramimonadales</taxon>
        <taxon>Pyramimonadaceae</taxon>
        <taxon>Cymbomonas</taxon>
    </lineage>
</organism>
<dbReference type="GO" id="GO:0005524">
    <property type="term" value="F:ATP binding"/>
    <property type="evidence" value="ECO:0007669"/>
    <property type="project" value="UniProtKB-KW"/>
</dbReference>
<dbReference type="PROSITE" id="PS00324">
    <property type="entry name" value="ASPARTOKINASE"/>
    <property type="match status" value="1"/>
</dbReference>
<dbReference type="EMBL" id="LGRX02033298">
    <property type="protein sequence ID" value="KAK3241827.1"/>
    <property type="molecule type" value="Genomic_DNA"/>
</dbReference>
<protein>
    <recommendedName>
        <fullName evidence="7">Aspartokinase</fullName>
        <ecNumber evidence="7">2.7.2.4</ecNumber>
    </recommendedName>
</protein>
<keyword evidence="6" id="KW-0067">ATP-binding</keyword>
<dbReference type="FunFam" id="1.20.120.1320:FF:000001">
    <property type="entry name" value="Aspartokinase"/>
    <property type="match status" value="1"/>
</dbReference>
<evidence type="ECO:0000256" key="5">
    <source>
        <dbReference type="ARBA" id="ARBA00022777"/>
    </source>
</evidence>
<comment type="caution">
    <text evidence="10">The sequence shown here is derived from an EMBL/GenBank/DDBJ whole genome shotgun (WGS) entry which is preliminary data.</text>
</comment>
<feature type="domain" description="Aspartate/glutamate/uridylate kinase" evidence="9">
    <location>
        <begin position="111"/>
        <end position="398"/>
    </location>
</feature>
<evidence type="ECO:0000256" key="1">
    <source>
        <dbReference type="ARBA" id="ARBA00010122"/>
    </source>
</evidence>
<dbReference type="GO" id="GO:0005829">
    <property type="term" value="C:cytosol"/>
    <property type="evidence" value="ECO:0007669"/>
    <property type="project" value="TreeGrafter"/>
</dbReference>
<evidence type="ECO:0000256" key="3">
    <source>
        <dbReference type="ARBA" id="ARBA00022697"/>
    </source>
</evidence>
<dbReference type="PANTHER" id="PTHR21499:SF59">
    <property type="entry name" value="ASPARTOKINASE"/>
    <property type="match status" value="1"/>
</dbReference>
<dbReference type="NCBIfam" id="TIGR00657">
    <property type="entry name" value="asp_kinases"/>
    <property type="match status" value="1"/>
</dbReference>
<comment type="pathway">
    <text evidence="8">Amino-acid biosynthesis; L-lysine biosynthesis via DAP pathway; (S)-tetrahydrodipicolinate from L-aspartate: step 1/4.</text>
</comment>
<proteinExistence type="inferred from homology"/>
<dbReference type="Pfam" id="PF00696">
    <property type="entry name" value="AA_kinase"/>
    <property type="match status" value="1"/>
</dbReference>
<evidence type="ECO:0000313" key="11">
    <source>
        <dbReference type="Proteomes" id="UP001190700"/>
    </source>
</evidence>
<evidence type="ECO:0000256" key="4">
    <source>
        <dbReference type="ARBA" id="ARBA00022741"/>
    </source>
</evidence>
<keyword evidence="2 7" id="KW-0808">Transferase</keyword>
<evidence type="ECO:0000313" key="10">
    <source>
        <dbReference type="EMBL" id="KAK3241827.1"/>
    </source>
</evidence>
<dbReference type="AlphaFoldDB" id="A0AAE0BU54"/>
<keyword evidence="5 7" id="KW-0418">Kinase</keyword>
<dbReference type="SUPFAM" id="SSF53633">
    <property type="entry name" value="Carbamate kinase-like"/>
    <property type="match status" value="1"/>
</dbReference>
<sequence>MEVEVVGRWEVGEVAVEVVAAAVAAAEAVVEVVAEVAVGVEVVGRWWGRRGWGRWWGKEAEVVGMVMTAAEGAWWEVAKVAEERGGGGGEGGGGGVVEQPGCDLEQAQVNVVMKFGGSSVATAERMREVASIACSFPDLLPCLVLSAMGKSTNNLLLAGEQALTCSKKGVPDLEPLCELKRLHRETMDELETDEQTRAEVEELLDQLQQLLVGVSIMQELTPRTRANLVSHGERMSTRIFSSYLCSQGVNSVQHDAWDIGFRTTEHDFENGEVLPEFYPAIGEALAVPEGAAKSVPVVTGFLGRGMQTGAITTLGRGGSDLSATIIGASLKVPEVQVWKDVDGVLTADPRRVSEAQAVPLLTFDEATELAYFGAQVLHPHAMRPAMDANGGLAVRVKNSYNIDAPGTLITSVREMENSILTSIVLKALRAPLFLGEELPIGTARRDHLLLGEAADELRAAQLLGSFL</sequence>
<dbReference type="GO" id="GO:0009089">
    <property type="term" value="P:lysine biosynthetic process via diaminopimelate"/>
    <property type="evidence" value="ECO:0007669"/>
    <property type="project" value="TreeGrafter"/>
</dbReference>
<keyword evidence="3" id="KW-0791">Threonine biosynthesis</keyword>
<dbReference type="GO" id="GO:0004072">
    <property type="term" value="F:aspartate kinase activity"/>
    <property type="evidence" value="ECO:0007669"/>
    <property type="project" value="UniProtKB-EC"/>
</dbReference>
<comment type="similarity">
    <text evidence="1 7">Belongs to the aspartokinase family.</text>
</comment>
<evidence type="ECO:0000256" key="8">
    <source>
        <dbReference type="RuleBase" id="RU004249"/>
    </source>
</evidence>
<dbReference type="Gene3D" id="1.20.120.1320">
    <property type="entry name" value="Aspartokinase, catalytic domain"/>
    <property type="match status" value="1"/>
</dbReference>
<dbReference type="InterPro" id="IPR042199">
    <property type="entry name" value="AsparK_Bifunc_asparK/hSer_DH"/>
</dbReference>
<dbReference type="PANTHER" id="PTHR21499">
    <property type="entry name" value="ASPARTATE KINASE"/>
    <property type="match status" value="1"/>
</dbReference>
<dbReference type="GO" id="GO:0009090">
    <property type="term" value="P:homoserine biosynthetic process"/>
    <property type="evidence" value="ECO:0007669"/>
    <property type="project" value="TreeGrafter"/>
</dbReference>
<dbReference type="InterPro" id="IPR001341">
    <property type="entry name" value="Asp_kinase"/>
</dbReference>
<name>A0AAE0BU54_9CHLO</name>
<evidence type="ECO:0000256" key="6">
    <source>
        <dbReference type="ARBA" id="ARBA00022840"/>
    </source>
</evidence>
<comment type="catalytic activity">
    <reaction evidence="7">
        <text>L-aspartate + ATP = 4-phospho-L-aspartate + ADP</text>
        <dbReference type="Rhea" id="RHEA:23776"/>
        <dbReference type="ChEBI" id="CHEBI:29991"/>
        <dbReference type="ChEBI" id="CHEBI:30616"/>
        <dbReference type="ChEBI" id="CHEBI:57535"/>
        <dbReference type="ChEBI" id="CHEBI:456216"/>
        <dbReference type="EC" id="2.7.2.4"/>
    </reaction>
</comment>
<evidence type="ECO:0000259" key="9">
    <source>
        <dbReference type="Pfam" id="PF00696"/>
    </source>
</evidence>
<keyword evidence="8" id="KW-0028">Amino-acid biosynthesis</keyword>
<dbReference type="GO" id="GO:0009570">
    <property type="term" value="C:chloroplast stroma"/>
    <property type="evidence" value="ECO:0007669"/>
    <property type="project" value="TreeGrafter"/>
</dbReference>
<dbReference type="InterPro" id="IPR001048">
    <property type="entry name" value="Asp/Glu/Uridylate_kinase"/>
</dbReference>
<evidence type="ECO:0000256" key="7">
    <source>
        <dbReference type="RuleBase" id="RU003448"/>
    </source>
</evidence>